<evidence type="ECO:0000313" key="7">
    <source>
        <dbReference type="EMBL" id="CAF9941780.1"/>
    </source>
</evidence>
<evidence type="ECO:0000256" key="3">
    <source>
        <dbReference type="ARBA" id="ARBA00022833"/>
    </source>
</evidence>
<gene>
    <name evidence="7" type="ORF">ALECFALPRED_009303</name>
</gene>
<feature type="compositionally biased region" description="Basic and acidic residues" evidence="5">
    <location>
        <begin position="566"/>
        <end position="585"/>
    </location>
</feature>
<dbReference type="InterPro" id="IPR036855">
    <property type="entry name" value="Znf_CCCH_sf"/>
</dbReference>
<feature type="region of interest" description="Disordered" evidence="5">
    <location>
        <begin position="634"/>
        <end position="667"/>
    </location>
</feature>
<dbReference type="EMBL" id="CAJPDR010000686">
    <property type="protein sequence ID" value="CAF9941780.1"/>
    <property type="molecule type" value="Genomic_DNA"/>
</dbReference>
<evidence type="ECO:0000256" key="2">
    <source>
        <dbReference type="ARBA" id="ARBA00022771"/>
    </source>
</evidence>
<feature type="compositionally biased region" description="Polar residues" evidence="5">
    <location>
        <begin position="1"/>
        <end position="16"/>
    </location>
</feature>
<feature type="compositionally biased region" description="Polar residues" evidence="5">
    <location>
        <begin position="634"/>
        <end position="646"/>
    </location>
</feature>
<comment type="caution">
    <text evidence="7">The sequence shown here is derived from an EMBL/GenBank/DDBJ whole genome shotgun (WGS) entry which is preliminary data.</text>
</comment>
<evidence type="ECO:0000256" key="1">
    <source>
        <dbReference type="ARBA" id="ARBA00022723"/>
    </source>
</evidence>
<feature type="zinc finger region" description="C3H1-type" evidence="4">
    <location>
        <begin position="1049"/>
        <end position="1074"/>
    </location>
</feature>
<dbReference type="AlphaFoldDB" id="A0A8H3PJI4"/>
<evidence type="ECO:0000256" key="5">
    <source>
        <dbReference type="SAM" id="MobiDB-lite"/>
    </source>
</evidence>
<feature type="domain" description="C3H1-type" evidence="6">
    <location>
        <begin position="1049"/>
        <end position="1074"/>
    </location>
</feature>
<feature type="compositionally biased region" description="Basic and acidic residues" evidence="5">
    <location>
        <begin position="693"/>
        <end position="707"/>
    </location>
</feature>
<feature type="compositionally biased region" description="Basic and acidic residues" evidence="5">
    <location>
        <begin position="279"/>
        <end position="297"/>
    </location>
</feature>
<dbReference type="PROSITE" id="PS50103">
    <property type="entry name" value="ZF_C3H1"/>
    <property type="match status" value="1"/>
</dbReference>
<dbReference type="GO" id="GO:0008270">
    <property type="term" value="F:zinc ion binding"/>
    <property type="evidence" value="ECO:0007669"/>
    <property type="project" value="UniProtKB-KW"/>
</dbReference>
<dbReference type="OrthoDB" id="4347at2759"/>
<feature type="region of interest" description="Disordered" evidence="5">
    <location>
        <begin position="837"/>
        <end position="859"/>
    </location>
</feature>
<evidence type="ECO:0000259" key="6">
    <source>
        <dbReference type="PROSITE" id="PS50103"/>
    </source>
</evidence>
<sequence>MDPRQQGQDYGGNNATRAGGNYGFNSGQNDPFNSFVHTDNESAFDSSWNPQAFPAQQQPINGFDHGHQSWQQNPYQSSNSLPMHNYGGQSSDYDQIYSRNPASFNYSGFDPNTSQAFSPSPFDSALNYGQIPLSTGTPYDYSAPQGFPQHNETISPQALQNYPFPPTKTEEPCQEPQHSQHGTNMPIRRTSVTGVPASNHQDWMNLASATPPSTIFLEGLHIRPTQKLSTATKSTHLNGFTFVGSGTLPRSTTKATIPRFKRRKSLKELRRLLELEKGKDPWPRDREPVLKKLKTAETKLSGPRTPAASTHAHNGSIAESVSPSESSESESEDESEYYSESEEVPEPEEPSPLPANRPADPSKAIEYDVIKAVWARKNVGLSGTVIRTALGEYWNIFKTIRDKWKGKTTSLQQAIEKKDQVGIKTYERRVVESRRLLESCISLTLKHGHPDIIEKLGENPALLVVFYQFLADRFKDSEYTGSFIASILELMTRCATIDQSMLEMTKVEKVLPRLVKRGDDQGKRFAQTVLDNAAEVSKQKTTDEKSAQIQEMNGANAKLLGDGARDLKSNETKNTRPIDAKKGDRGVATTTKIASGSDARQPSTRFDSKAGTKMPTADARVKVNTVTAKPSGFFSSLQSASKKPGTSSKLKDSKSSTSSEIKSELVAEPPKPTFSFAATMANLNKQAEAAPVKSEETRKLETSEEKQKRLRKEQRRKLRVSFKDDDLVQIREFVHDPEEELGHEDSQVRDVGDSRGEGQMLKMHRDLDLMDEDEDYEPPDEVLPDWFTPKEIDFGLIDASELARNYSNRGGKVEVKSDERRVQEQRELSTLMVIFTTPSDIPSSPREPSEPFAGETSMEESFGAPIEQTKTREAQYLAGQNRQAVTAQPPTPDISALFRILNSQQQAPASQPQPQPAAPAASTGLEAIFAKFANANNQQQNPQMQIPQPVQQSAPDFNLQAALANMTQPNQYGAPQPAPVPNLQAILAGLGSQQPAPQAPQIQGYGYPNQYQNDSDRKRQYEQDDGEYGYGKGKRPRQAGGQGKKPYYGPPRLPCKFFQEGKCRKGDECTFLHE</sequence>
<organism evidence="7 8">
    <name type="scientific">Alectoria fallacina</name>
    <dbReference type="NCBI Taxonomy" id="1903189"/>
    <lineage>
        <taxon>Eukaryota</taxon>
        <taxon>Fungi</taxon>
        <taxon>Dikarya</taxon>
        <taxon>Ascomycota</taxon>
        <taxon>Pezizomycotina</taxon>
        <taxon>Lecanoromycetes</taxon>
        <taxon>OSLEUM clade</taxon>
        <taxon>Lecanoromycetidae</taxon>
        <taxon>Lecanorales</taxon>
        <taxon>Lecanorineae</taxon>
        <taxon>Parmeliaceae</taxon>
        <taxon>Alectoria</taxon>
    </lineage>
</organism>
<feature type="compositionally biased region" description="Basic and acidic residues" evidence="5">
    <location>
        <begin position="743"/>
        <end position="756"/>
    </location>
</feature>
<feature type="compositionally biased region" description="Low complexity" evidence="5">
    <location>
        <begin position="991"/>
        <end position="1004"/>
    </location>
</feature>
<dbReference type="SUPFAM" id="SSF90229">
    <property type="entry name" value="CCCH zinc finger"/>
    <property type="match status" value="1"/>
</dbReference>
<feature type="region of interest" description="Disordered" evidence="5">
    <location>
        <begin position="566"/>
        <end position="618"/>
    </location>
</feature>
<evidence type="ECO:0000256" key="4">
    <source>
        <dbReference type="PROSITE-ProRule" id="PRU00723"/>
    </source>
</evidence>
<feature type="region of interest" description="Disordered" evidence="5">
    <location>
        <begin position="736"/>
        <end position="759"/>
    </location>
</feature>
<keyword evidence="3 4" id="KW-0862">Zinc</keyword>
<name>A0A8H3PJI4_9LECA</name>
<keyword evidence="8" id="KW-1185">Reference proteome</keyword>
<protein>
    <recommendedName>
        <fullName evidence="6">C3H1-type domain-containing protein</fullName>
    </recommendedName>
</protein>
<dbReference type="Pfam" id="PF18345">
    <property type="entry name" value="zf_CCCH_4"/>
    <property type="match status" value="1"/>
</dbReference>
<feature type="region of interest" description="Disordered" evidence="5">
    <location>
        <begin position="1"/>
        <end position="76"/>
    </location>
</feature>
<proteinExistence type="predicted"/>
<feature type="compositionally biased region" description="Polar residues" evidence="5">
    <location>
        <begin position="588"/>
        <end position="605"/>
    </location>
</feature>
<feature type="region of interest" description="Disordered" evidence="5">
    <location>
        <begin position="279"/>
        <end position="360"/>
    </location>
</feature>
<accession>A0A8H3PJI4</accession>
<dbReference type="InterPro" id="IPR000571">
    <property type="entry name" value="Znf_CCCH"/>
</dbReference>
<feature type="compositionally biased region" description="Polar residues" evidence="5">
    <location>
        <begin position="23"/>
        <end position="60"/>
    </location>
</feature>
<feature type="region of interest" description="Disordered" evidence="5">
    <location>
        <begin position="991"/>
        <end position="1051"/>
    </location>
</feature>
<dbReference type="Proteomes" id="UP000664203">
    <property type="component" value="Unassembled WGS sequence"/>
</dbReference>
<feature type="region of interest" description="Disordered" evidence="5">
    <location>
        <begin position="167"/>
        <end position="187"/>
    </location>
</feature>
<evidence type="ECO:0000313" key="8">
    <source>
        <dbReference type="Proteomes" id="UP000664203"/>
    </source>
</evidence>
<keyword evidence="2 4" id="KW-0863">Zinc-finger</keyword>
<keyword evidence="1 4" id="KW-0479">Metal-binding</keyword>
<reference evidence="7" key="1">
    <citation type="submission" date="2021-03" db="EMBL/GenBank/DDBJ databases">
        <authorList>
            <person name="Tagirdzhanova G."/>
        </authorList>
    </citation>
    <scope>NUCLEOTIDE SEQUENCE</scope>
</reference>
<feature type="compositionally biased region" description="Acidic residues" evidence="5">
    <location>
        <begin position="327"/>
        <end position="349"/>
    </location>
</feature>
<feature type="region of interest" description="Disordered" evidence="5">
    <location>
        <begin position="687"/>
        <end position="715"/>
    </location>
</feature>